<sequence>MDGGDGWRVKACSSSVKDKTIINRVMLRFRPIAPKPVTGDSSYGNCKPEIKTGLASKERKKRKYVRVKKKNNSKEQYQRTRKKKMMPIISSDQEREREDHGLKLTLQLIPDEKTIDPIPEKRPLSNDIVSLSVPVVQHEKHKDLLFDINNQLIDDMGGLRMSDPTNGKRIVETRVTVESVTDTCMDMVLLGSTDVEKMRNLEKDTSPGFISDGLNWVLWVNDAYKKMVMVRQEDEGRSPEVSVDLVIKEKFLACLYGSAFTCWVRLQHTWQMEKCSQSQMVPCDVQKMEFGGFAWRLDVKAALSLGLN</sequence>
<name>A0AAV1R625_9ROSI</name>
<dbReference type="EMBL" id="CAWUPB010000893">
    <property type="protein sequence ID" value="CAK7328259.1"/>
    <property type="molecule type" value="Genomic_DNA"/>
</dbReference>
<gene>
    <name evidence="2" type="ORF">DCAF_LOCUS5980</name>
</gene>
<proteinExistence type="predicted"/>
<accession>A0AAV1R625</accession>
<dbReference type="PANTHER" id="PTHR33595">
    <property type="entry name" value="VON WILLEBRAND FACTOR A DOMAIN PROTEIN"/>
    <property type="match status" value="1"/>
</dbReference>
<organism evidence="2 3">
    <name type="scientific">Dovyalis caffra</name>
    <dbReference type="NCBI Taxonomy" id="77055"/>
    <lineage>
        <taxon>Eukaryota</taxon>
        <taxon>Viridiplantae</taxon>
        <taxon>Streptophyta</taxon>
        <taxon>Embryophyta</taxon>
        <taxon>Tracheophyta</taxon>
        <taxon>Spermatophyta</taxon>
        <taxon>Magnoliopsida</taxon>
        <taxon>eudicotyledons</taxon>
        <taxon>Gunneridae</taxon>
        <taxon>Pentapetalae</taxon>
        <taxon>rosids</taxon>
        <taxon>fabids</taxon>
        <taxon>Malpighiales</taxon>
        <taxon>Salicaceae</taxon>
        <taxon>Flacourtieae</taxon>
        <taxon>Dovyalis</taxon>
    </lineage>
</organism>
<protein>
    <recommendedName>
        <fullName evidence="1">DUF7950 domain-containing protein</fullName>
    </recommendedName>
</protein>
<evidence type="ECO:0000259" key="1">
    <source>
        <dbReference type="Pfam" id="PF25821"/>
    </source>
</evidence>
<dbReference type="AlphaFoldDB" id="A0AAV1R625"/>
<keyword evidence="3" id="KW-1185">Reference proteome</keyword>
<dbReference type="PANTHER" id="PTHR33595:SF4">
    <property type="entry name" value="EMB|CAB62340.1"/>
    <property type="match status" value="1"/>
</dbReference>
<reference evidence="2 3" key="1">
    <citation type="submission" date="2024-01" db="EMBL/GenBank/DDBJ databases">
        <authorList>
            <person name="Waweru B."/>
        </authorList>
    </citation>
    <scope>NUCLEOTIDE SEQUENCE [LARGE SCALE GENOMIC DNA]</scope>
</reference>
<evidence type="ECO:0000313" key="2">
    <source>
        <dbReference type="EMBL" id="CAK7328259.1"/>
    </source>
</evidence>
<dbReference type="Proteomes" id="UP001314170">
    <property type="component" value="Unassembled WGS sequence"/>
</dbReference>
<comment type="caution">
    <text evidence="2">The sequence shown here is derived from an EMBL/GenBank/DDBJ whole genome shotgun (WGS) entry which is preliminary data.</text>
</comment>
<dbReference type="Pfam" id="PF25821">
    <property type="entry name" value="DUF7950"/>
    <property type="match status" value="1"/>
</dbReference>
<feature type="domain" description="DUF7950" evidence="1">
    <location>
        <begin position="171"/>
        <end position="304"/>
    </location>
</feature>
<dbReference type="InterPro" id="IPR057710">
    <property type="entry name" value="DUF7950"/>
</dbReference>
<evidence type="ECO:0000313" key="3">
    <source>
        <dbReference type="Proteomes" id="UP001314170"/>
    </source>
</evidence>